<comment type="caution">
    <text evidence="2">The sequence shown here is derived from an EMBL/GenBank/DDBJ whole genome shotgun (WGS) entry which is preliminary data.</text>
</comment>
<gene>
    <name evidence="2" type="ORF">PCOR1329_LOCUS11917</name>
</gene>
<name>A0ABN9QKK3_9DINO</name>
<accession>A0ABN9QKK3</accession>
<evidence type="ECO:0000313" key="3">
    <source>
        <dbReference type="Proteomes" id="UP001189429"/>
    </source>
</evidence>
<feature type="region of interest" description="Disordered" evidence="1">
    <location>
        <begin position="769"/>
        <end position="812"/>
    </location>
</feature>
<dbReference type="Proteomes" id="UP001189429">
    <property type="component" value="Unassembled WGS sequence"/>
</dbReference>
<keyword evidence="3" id="KW-1185">Reference proteome</keyword>
<reference evidence="2" key="1">
    <citation type="submission" date="2023-10" db="EMBL/GenBank/DDBJ databases">
        <authorList>
            <person name="Chen Y."/>
            <person name="Shah S."/>
            <person name="Dougan E. K."/>
            <person name="Thang M."/>
            <person name="Chan C."/>
        </authorList>
    </citation>
    <scope>NUCLEOTIDE SEQUENCE [LARGE SCALE GENOMIC DNA]</scope>
</reference>
<evidence type="ECO:0008006" key="4">
    <source>
        <dbReference type="Google" id="ProtNLM"/>
    </source>
</evidence>
<dbReference type="EMBL" id="CAUYUJ010003448">
    <property type="protein sequence ID" value="CAK0805407.1"/>
    <property type="molecule type" value="Genomic_DNA"/>
</dbReference>
<dbReference type="Gene3D" id="3.90.176.10">
    <property type="entry name" value="Toxin ADP-ribosyltransferase, Chain A, domain 1"/>
    <property type="match status" value="1"/>
</dbReference>
<organism evidence="2 3">
    <name type="scientific">Prorocentrum cordatum</name>
    <dbReference type="NCBI Taxonomy" id="2364126"/>
    <lineage>
        <taxon>Eukaryota</taxon>
        <taxon>Sar</taxon>
        <taxon>Alveolata</taxon>
        <taxon>Dinophyceae</taxon>
        <taxon>Prorocentrales</taxon>
        <taxon>Prorocentraceae</taxon>
        <taxon>Prorocentrum</taxon>
    </lineage>
</organism>
<evidence type="ECO:0000313" key="2">
    <source>
        <dbReference type="EMBL" id="CAK0805407.1"/>
    </source>
</evidence>
<proteinExistence type="predicted"/>
<evidence type="ECO:0000256" key="1">
    <source>
        <dbReference type="SAM" id="MobiDB-lite"/>
    </source>
</evidence>
<protein>
    <recommendedName>
        <fullName evidence="4">NAD(+)--protein-arginine ADP-ribosyltransferase</fullName>
    </recommendedName>
</protein>
<sequence>MQDVDVDRLFQFKDCPRLPQGMEEPAKRDEFYRGYRERCGRRRNPQMFAVANRATRVCFDSCGDVQSKEGFDSFEDLRTWVKWLCFLGVSAKTLDPPVTVTRGLCGLPDTIVDKHKSRMVGDILFWAAPSSTTDDASISEAYCNQHAPRKNNVLVTISGVSQAFPMFHLSSYPKEREWLLPPFCKLQVERVFGAEPLQVHCRFVGCVLGGDLREKILRDFQESSDILSSVLEKELRTHSEVVGMQEKLAEAENVAQGELAAARRKPATVHEAQEVREGLQVKIDTIMELQASILRGFREGTDVRSRVQEEMRSALAATQQRLTEDAEKHALVVMRQLQQELAVAPAWSRGGGARGPTSRGAPWMTARAVASVTRAAVSAWKAAVTIGRLGRAVERLGRARGRWAARADRHLLGLAQGSTTRAAWSAWRMSTVEARHRYCVSSRLRRLGDLTVTADSMDAVWCRIAFQVWKAFLAALRSRHRSVGFFSGMADARLLQADAALLVAHRDSLRFAALAAWRHAAAEWRRRRSALLADARLRQADAALRAAHRDSLRLAALAAWRRGALQRRHAEEVGHWLSRAQARLESAGRALALSAPRPGAGGPGPPGARGLHAEFVNAAELQGETLWGRAAKACTGAPHQPQCDALEFSYGLPLSTLDQYHREIRSLSGEQRGFLGGVMQCTGAAAIISDSGIPVNAKFVASSGVHQTVAHAERYVGLVALSACYRVGQAISDHFSFAEEGKRWSPREDATVLSFAGVPSHLGLDAALEQARPGPPAGGRAAPAADRAAREAPPAPVAREAPPASVARTAPTKSLAPAAAVAPAAPGAAAPAPAPAPPAQREALAAAAAPAAPAARAAIPAPAARAAPAQREAPAGLRAAEEEVPNAMVEKALEDERADSAPVLAAAQAARAGFRVCPETGPALAAAAVLAVPCVAASDLGSDLDDEWADGLASRRRLAATLDDAQALAVSSAERLVGELAARRRGEPRPFAAFAVAAFACDILVVLEGGPSGTGLGGAVASELLRAQLGCARPFFDVHSLHYKTKDFPGSGRRYGKSMLKSIVYREMKHKPEQVRERSPRIAFCSTYVDYATISKGVRGLSSATAAGKKMYDARQIHEMDEKFDAHVAELRLEQLKMEVSVEKARLLCWSSVNAKPLDEDNMSQELPPIPSPLVTAAQLDAKLITMECTLKKAIASAAGSASSAVSADCAEIWIRGLTRKLLDRDFVNNCELLKAGAGKCWEMTRAIFDEHGKWKESIRLGSYPHTGTLHLTSSDDEEIFDLVKLPFGSSTGGGHCAITFIVMPDAKMFEIPEALLNAFPVLVQSKFDKAPA</sequence>
<feature type="compositionally biased region" description="Low complexity" evidence="1">
    <location>
        <begin position="797"/>
        <end position="808"/>
    </location>
</feature>
<feature type="region of interest" description="Disordered" evidence="1">
    <location>
        <begin position="826"/>
        <end position="847"/>
    </location>
</feature>